<comment type="caution">
    <text evidence="1">The sequence shown here is derived from an EMBL/GenBank/DDBJ whole genome shotgun (WGS) entry which is preliminary data.</text>
</comment>
<evidence type="ECO:0008006" key="3">
    <source>
        <dbReference type="Google" id="ProtNLM"/>
    </source>
</evidence>
<feature type="non-terminal residue" evidence="1">
    <location>
        <position position="1"/>
    </location>
</feature>
<sequence>GAANLALSADQRARLDKVSAPPLLYPYWHQVQTASDRLGIADLSLLGPHLKA</sequence>
<protein>
    <recommendedName>
        <fullName evidence="3">Aldo/keto reductase</fullName>
    </recommendedName>
</protein>
<evidence type="ECO:0000313" key="2">
    <source>
        <dbReference type="Proteomes" id="UP001620514"/>
    </source>
</evidence>
<gene>
    <name evidence="1" type="ORF">ABH943_009052</name>
</gene>
<dbReference type="Proteomes" id="UP001620514">
    <property type="component" value="Unassembled WGS sequence"/>
</dbReference>
<dbReference type="EMBL" id="JBIYDN010000074">
    <property type="protein sequence ID" value="MFK4449007.1"/>
    <property type="molecule type" value="Genomic_DNA"/>
</dbReference>
<evidence type="ECO:0000313" key="1">
    <source>
        <dbReference type="EMBL" id="MFK4449007.1"/>
    </source>
</evidence>
<accession>A0ABW8N484</accession>
<organism evidence="1 2">
    <name type="scientific">Caballeronia udeis</name>
    <dbReference type="NCBI Taxonomy" id="1232866"/>
    <lineage>
        <taxon>Bacteria</taxon>
        <taxon>Pseudomonadati</taxon>
        <taxon>Pseudomonadota</taxon>
        <taxon>Betaproteobacteria</taxon>
        <taxon>Burkholderiales</taxon>
        <taxon>Burkholderiaceae</taxon>
        <taxon>Caballeronia</taxon>
    </lineage>
</organism>
<reference evidence="1 2" key="2">
    <citation type="submission" date="2024-11" db="EMBL/GenBank/DDBJ databases">
        <title>Using genomics to understand microbial adaptation to soil warming.</title>
        <authorList>
            <person name="Deangelis K.M. PhD."/>
        </authorList>
    </citation>
    <scope>NUCLEOTIDE SEQUENCE [LARGE SCALE GENOMIC DNA]</scope>
    <source>
        <strain evidence="1 2">GAS97</strain>
    </source>
</reference>
<keyword evidence="2" id="KW-1185">Reference proteome</keyword>
<proteinExistence type="predicted"/>
<reference evidence="1 2" key="1">
    <citation type="submission" date="2024-10" db="EMBL/GenBank/DDBJ databases">
        <authorList>
            <person name="Deangelis K."/>
            <person name="Huntemann M."/>
            <person name="Clum A."/>
            <person name="Wang J."/>
            <person name="Palaniappan K."/>
            <person name="Ritter S."/>
            <person name="Chen I.-M."/>
            <person name="Stamatis D."/>
            <person name="Reddy T."/>
            <person name="O'Malley R."/>
            <person name="Daum C."/>
            <person name="Ng V."/>
            <person name="Ivanova N."/>
            <person name="Kyrpides N."/>
            <person name="Woyke T."/>
        </authorList>
    </citation>
    <scope>NUCLEOTIDE SEQUENCE [LARGE SCALE GENOMIC DNA]</scope>
    <source>
        <strain evidence="1 2">GAS97</strain>
    </source>
</reference>
<name>A0ABW8N484_9BURK</name>